<sequence>MKFLVLSTVFALAVASVTPEDVPITTVSSVSTATTLTSVLRPTPTGGAAVMNSTASTKFRFTGMSPDALAFLTGDKLPDGATILDSTPVGEVPEPLKPILNLLPSFLKKLFEFYVFKAEHGDADARGLVVGIIDAIQGVKRTTGNLFQQILGTVQDTKSEAASIFQQVHEAATGESSTLSVKNPN</sequence>
<dbReference type="Proteomes" id="UP001143910">
    <property type="component" value="Unassembled WGS sequence"/>
</dbReference>
<gene>
    <name evidence="1" type="ORF">NQ176_g8082</name>
</gene>
<dbReference type="EMBL" id="JANJQO010001494">
    <property type="protein sequence ID" value="KAJ2970656.1"/>
    <property type="molecule type" value="Genomic_DNA"/>
</dbReference>
<evidence type="ECO:0000313" key="2">
    <source>
        <dbReference type="Proteomes" id="UP001143910"/>
    </source>
</evidence>
<proteinExistence type="predicted"/>
<keyword evidence="2" id="KW-1185">Reference proteome</keyword>
<organism evidence="1 2">
    <name type="scientific">Zarea fungicola</name>
    <dbReference type="NCBI Taxonomy" id="93591"/>
    <lineage>
        <taxon>Eukaryota</taxon>
        <taxon>Fungi</taxon>
        <taxon>Dikarya</taxon>
        <taxon>Ascomycota</taxon>
        <taxon>Pezizomycotina</taxon>
        <taxon>Sordariomycetes</taxon>
        <taxon>Hypocreomycetidae</taxon>
        <taxon>Hypocreales</taxon>
        <taxon>Cordycipitaceae</taxon>
        <taxon>Zarea</taxon>
    </lineage>
</organism>
<name>A0ACC1MWA9_9HYPO</name>
<protein>
    <submittedName>
        <fullName evidence="1">Uncharacterized protein</fullName>
    </submittedName>
</protein>
<comment type="caution">
    <text evidence="1">The sequence shown here is derived from an EMBL/GenBank/DDBJ whole genome shotgun (WGS) entry which is preliminary data.</text>
</comment>
<evidence type="ECO:0000313" key="1">
    <source>
        <dbReference type="EMBL" id="KAJ2970656.1"/>
    </source>
</evidence>
<accession>A0ACC1MWA9</accession>
<reference evidence="1" key="1">
    <citation type="submission" date="2022-08" db="EMBL/GenBank/DDBJ databases">
        <title>Genome Sequence of Lecanicillium fungicola.</title>
        <authorList>
            <person name="Buettner E."/>
        </authorList>
    </citation>
    <scope>NUCLEOTIDE SEQUENCE</scope>
    <source>
        <strain evidence="1">Babe33</strain>
    </source>
</reference>